<dbReference type="RefSeq" id="WP_224001220.1">
    <property type="nucleotide sequence ID" value="NZ_CAJZAF010000007.1"/>
</dbReference>
<feature type="transmembrane region" description="Helical" evidence="1">
    <location>
        <begin position="112"/>
        <end position="129"/>
    </location>
</feature>
<evidence type="ECO:0008006" key="4">
    <source>
        <dbReference type="Google" id="ProtNLM"/>
    </source>
</evidence>
<proteinExistence type="predicted"/>
<protein>
    <recommendedName>
        <fullName evidence="4">Transmembrane protein</fullName>
    </recommendedName>
</protein>
<comment type="caution">
    <text evidence="2">The sequence shown here is derived from an EMBL/GenBank/DDBJ whole genome shotgun (WGS) entry which is preliminary data.</text>
</comment>
<reference evidence="2 3" key="1">
    <citation type="submission" date="2021-08" db="EMBL/GenBank/DDBJ databases">
        <authorList>
            <person name="Peeters C."/>
        </authorList>
    </citation>
    <scope>NUCLEOTIDE SEQUENCE [LARGE SCALE GENOMIC DNA]</scope>
    <source>
        <strain evidence="2 3">LMG 23994</strain>
    </source>
</reference>
<name>A0ABN7Y933_9BURK</name>
<organism evidence="2 3">
    <name type="scientific">Cupriavidus pinatubonensis</name>
    <dbReference type="NCBI Taxonomy" id="248026"/>
    <lineage>
        <taxon>Bacteria</taxon>
        <taxon>Pseudomonadati</taxon>
        <taxon>Pseudomonadota</taxon>
        <taxon>Betaproteobacteria</taxon>
        <taxon>Burkholderiales</taxon>
        <taxon>Burkholderiaceae</taxon>
        <taxon>Cupriavidus</taxon>
    </lineage>
</organism>
<evidence type="ECO:0000256" key="1">
    <source>
        <dbReference type="SAM" id="Phobius"/>
    </source>
</evidence>
<dbReference type="Proteomes" id="UP000701702">
    <property type="component" value="Unassembled WGS sequence"/>
</dbReference>
<keyword evidence="3" id="KW-1185">Reference proteome</keyword>
<accession>A0ABN7Y933</accession>
<feature type="transmembrane region" description="Helical" evidence="1">
    <location>
        <begin position="80"/>
        <end position="100"/>
    </location>
</feature>
<keyword evidence="1" id="KW-1133">Transmembrane helix</keyword>
<keyword evidence="1" id="KW-0812">Transmembrane</keyword>
<sequence>MAAKEKGPGLFARGARAARRVGGFYLWTVTGDLQERKDDFKRIKARVDGILNRKFRHETFDDAIARLGLTDDDLNSRADYLASLAFLFGLITVLSLMFLLATPWSPSPANHAAMSLGVACLAGSKYLATRFRVAQIRQRQFFEFKDWVLRRTGGR</sequence>
<gene>
    <name evidence="2" type="ORF">LMG23994_01651</name>
</gene>
<keyword evidence="1" id="KW-0472">Membrane</keyword>
<dbReference type="EMBL" id="CAJZAF010000007">
    <property type="protein sequence ID" value="CAG9169763.1"/>
    <property type="molecule type" value="Genomic_DNA"/>
</dbReference>
<evidence type="ECO:0000313" key="2">
    <source>
        <dbReference type="EMBL" id="CAG9169763.1"/>
    </source>
</evidence>
<evidence type="ECO:0000313" key="3">
    <source>
        <dbReference type="Proteomes" id="UP000701702"/>
    </source>
</evidence>